<evidence type="ECO:0000313" key="5">
    <source>
        <dbReference type="EMBL" id="TWU29426.1"/>
    </source>
</evidence>
<feature type="transmembrane region" description="Helical" evidence="2">
    <location>
        <begin position="253"/>
        <end position="275"/>
    </location>
</feature>
<gene>
    <name evidence="5" type="ORF">Pla144_02040</name>
</gene>
<feature type="chain" id="PRO_5023127016" evidence="3">
    <location>
        <begin position="37"/>
        <end position="281"/>
    </location>
</feature>
<organism evidence="5 6">
    <name type="scientific">Bythopirellula polymerisocia</name>
    <dbReference type="NCBI Taxonomy" id="2528003"/>
    <lineage>
        <taxon>Bacteria</taxon>
        <taxon>Pseudomonadati</taxon>
        <taxon>Planctomycetota</taxon>
        <taxon>Planctomycetia</taxon>
        <taxon>Pirellulales</taxon>
        <taxon>Lacipirellulaceae</taxon>
        <taxon>Bythopirellula</taxon>
    </lineage>
</organism>
<proteinExistence type="predicted"/>
<keyword evidence="2" id="KW-0812">Transmembrane</keyword>
<keyword evidence="2" id="KW-1133">Transmembrane helix</keyword>
<dbReference type="EMBL" id="SJPS01000001">
    <property type="protein sequence ID" value="TWU29426.1"/>
    <property type="molecule type" value="Genomic_DNA"/>
</dbReference>
<accession>A0A5C6D2J1</accession>
<dbReference type="AlphaFoldDB" id="A0A5C6D2J1"/>
<evidence type="ECO:0000259" key="4">
    <source>
        <dbReference type="Pfam" id="PF07589"/>
    </source>
</evidence>
<feature type="region of interest" description="Disordered" evidence="1">
    <location>
        <begin position="67"/>
        <end position="96"/>
    </location>
</feature>
<name>A0A5C6D2J1_9BACT</name>
<dbReference type="InterPro" id="IPR013424">
    <property type="entry name" value="Ice-binding_C"/>
</dbReference>
<keyword evidence="3" id="KW-0732">Signal</keyword>
<evidence type="ECO:0000313" key="6">
    <source>
        <dbReference type="Proteomes" id="UP000318437"/>
    </source>
</evidence>
<evidence type="ECO:0000256" key="3">
    <source>
        <dbReference type="SAM" id="SignalP"/>
    </source>
</evidence>
<keyword evidence="2" id="KW-0472">Membrane</keyword>
<protein>
    <submittedName>
        <fullName evidence="5">PEP-CTERM motif protein</fullName>
    </submittedName>
</protein>
<dbReference type="NCBIfam" id="TIGR02595">
    <property type="entry name" value="PEP_CTERM"/>
    <property type="match status" value="1"/>
</dbReference>
<reference evidence="5 6" key="1">
    <citation type="submission" date="2019-02" db="EMBL/GenBank/DDBJ databases">
        <title>Deep-cultivation of Planctomycetes and their phenomic and genomic characterization uncovers novel biology.</title>
        <authorList>
            <person name="Wiegand S."/>
            <person name="Jogler M."/>
            <person name="Boedeker C."/>
            <person name="Pinto D."/>
            <person name="Vollmers J."/>
            <person name="Rivas-Marin E."/>
            <person name="Kohn T."/>
            <person name="Peeters S.H."/>
            <person name="Heuer A."/>
            <person name="Rast P."/>
            <person name="Oberbeckmann S."/>
            <person name="Bunk B."/>
            <person name="Jeske O."/>
            <person name="Meyerdierks A."/>
            <person name="Storesund J.E."/>
            <person name="Kallscheuer N."/>
            <person name="Luecker S."/>
            <person name="Lage O.M."/>
            <person name="Pohl T."/>
            <person name="Merkel B.J."/>
            <person name="Hornburger P."/>
            <person name="Mueller R.-W."/>
            <person name="Bruemmer F."/>
            <person name="Labrenz M."/>
            <person name="Spormann A.M."/>
            <person name="Op Den Camp H."/>
            <person name="Overmann J."/>
            <person name="Amann R."/>
            <person name="Jetten M.S.M."/>
            <person name="Mascher T."/>
            <person name="Medema M.H."/>
            <person name="Devos D.P."/>
            <person name="Kaster A.-K."/>
            <person name="Ovreas L."/>
            <person name="Rohde M."/>
            <person name="Galperin M.Y."/>
            <person name="Jogler C."/>
        </authorList>
    </citation>
    <scope>NUCLEOTIDE SEQUENCE [LARGE SCALE GENOMIC DNA]</scope>
    <source>
        <strain evidence="5 6">Pla144</strain>
    </source>
</reference>
<evidence type="ECO:0000256" key="2">
    <source>
        <dbReference type="SAM" id="Phobius"/>
    </source>
</evidence>
<comment type="caution">
    <text evidence="5">The sequence shown here is derived from an EMBL/GenBank/DDBJ whole genome shotgun (WGS) entry which is preliminary data.</text>
</comment>
<keyword evidence="6" id="KW-1185">Reference proteome</keyword>
<feature type="domain" description="Ice-binding protein C-terminal" evidence="4">
    <location>
        <begin position="258"/>
        <end position="278"/>
    </location>
</feature>
<dbReference type="Proteomes" id="UP000318437">
    <property type="component" value="Unassembled WGS sequence"/>
</dbReference>
<feature type="signal peptide" evidence="3">
    <location>
        <begin position="1"/>
        <end position="36"/>
    </location>
</feature>
<sequence precursor="true">MGKIRVSVILGECLMKQLCSFSLACALVCAASVAEATILDDFNSGTIVTDFQFGDASGTQIPNTVNSAAGGQSFDSDSPDTDNVVTNGSGQLDASGKNNTDFGSNYVDIAGIASGRVIGLFDVSWAFDENVYDAAQDEEFRLSLIQFDPRSTFVTGEIFFTRTSATAVELVGNAVGTGSSDTPTVTFGSSGNLLTMLDLNLSASTMELFYSSDNGASFISAGSGALDPSRGIESVRLVINEDFTGDRLLIDRFAVSVIPEPASLALIALGLVGIVGRRQRG</sequence>
<evidence type="ECO:0000256" key="1">
    <source>
        <dbReference type="SAM" id="MobiDB-lite"/>
    </source>
</evidence>
<dbReference type="Pfam" id="PF07589">
    <property type="entry name" value="PEP-CTERM"/>
    <property type="match status" value="1"/>
</dbReference>